<evidence type="ECO:0000256" key="1">
    <source>
        <dbReference type="SAM" id="SignalP"/>
    </source>
</evidence>
<comment type="caution">
    <text evidence="2">The sequence shown here is derived from an EMBL/GenBank/DDBJ whole genome shotgun (WGS) entry which is preliminary data.</text>
</comment>
<evidence type="ECO:0000313" key="2">
    <source>
        <dbReference type="EMBL" id="GAA3899642.1"/>
    </source>
</evidence>
<dbReference type="EMBL" id="BAABBM010000001">
    <property type="protein sequence ID" value="GAA3899642.1"/>
    <property type="molecule type" value="Genomic_DNA"/>
</dbReference>
<accession>A0ABP7LER0</accession>
<organism evidence="2 3">
    <name type="scientific">Sphingomonas limnosediminicola</name>
    <dbReference type="NCBI Taxonomy" id="940133"/>
    <lineage>
        <taxon>Bacteria</taxon>
        <taxon>Pseudomonadati</taxon>
        <taxon>Pseudomonadota</taxon>
        <taxon>Alphaproteobacteria</taxon>
        <taxon>Sphingomonadales</taxon>
        <taxon>Sphingomonadaceae</taxon>
        <taxon>Sphingomonas</taxon>
    </lineage>
</organism>
<feature type="chain" id="PRO_5045163187" description="Molecular chaperone" evidence="1">
    <location>
        <begin position="28"/>
        <end position="276"/>
    </location>
</feature>
<evidence type="ECO:0008006" key="4">
    <source>
        <dbReference type="Google" id="ProtNLM"/>
    </source>
</evidence>
<name>A0ABP7LER0_9SPHN</name>
<proteinExistence type="predicted"/>
<dbReference type="Proteomes" id="UP001500827">
    <property type="component" value="Unassembled WGS sequence"/>
</dbReference>
<reference evidence="3" key="1">
    <citation type="journal article" date="2019" name="Int. J. Syst. Evol. Microbiol.">
        <title>The Global Catalogue of Microorganisms (GCM) 10K type strain sequencing project: providing services to taxonomists for standard genome sequencing and annotation.</title>
        <authorList>
            <consortium name="The Broad Institute Genomics Platform"/>
            <consortium name="The Broad Institute Genome Sequencing Center for Infectious Disease"/>
            <person name="Wu L."/>
            <person name="Ma J."/>
        </authorList>
    </citation>
    <scope>NUCLEOTIDE SEQUENCE [LARGE SCALE GENOMIC DNA]</scope>
    <source>
        <strain evidence="3">JCM 17543</strain>
    </source>
</reference>
<dbReference type="InterPro" id="IPR008962">
    <property type="entry name" value="PapD-like_sf"/>
</dbReference>
<feature type="signal peptide" evidence="1">
    <location>
        <begin position="1"/>
        <end position="27"/>
    </location>
</feature>
<dbReference type="Gene3D" id="2.60.40.10">
    <property type="entry name" value="Immunoglobulins"/>
    <property type="match status" value="1"/>
</dbReference>
<sequence length="276" mass="29494">MTVWTRAFASAALAAAPFFAFSTAAQAGVGDLLVAPTRIVLDGRKGTEIVLNNIGDEPATYRVSVEFRRMTPSGSLEDVATPTAADKTAEDMLIYAPRRVTLAPHEPQAIRIAARPGQGVPDGEYRVHLLFRAIPPANPVVQTAAAEQPKGLRFQLTPVYGVTIPVIVRLGNLQATAGITNVHLDKKDGQQVVSLDLQRQGARSTFGEVRVLKAGLKDPVALQKGIAVYTEVNSRHVAIPVNPDFKGAVSGPVTVQYVETFDDGSHVIAETQATLR</sequence>
<dbReference type="InterPro" id="IPR013783">
    <property type="entry name" value="Ig-like_fold"/>
</dbReference>
<gene>
    <name evidence="2" type="ORF">GCM10022276_18110</name>
</gene>
<dbReference type="RefSeq" id="WP_344699361.1">
    <property type="nucleotide sequence ID" value="NZ_BAABBM010000001.1"/>
</dbReference>
<evidence type="ECO:0000313" key="3">
    <source>
        <dbReference type="Proteomes" id="UP001500827"/>
    </source>
</evidence>
<keyword evidence="3" id="KW-1185">Reference proteome</keyword>
<dbReference type="SUPFAM" id="SSF49354">
    <property type="entry name" value="PapD-like"/>
    <property type="match status" value="1"/>
</dbReference>
<protein>
    <recommendedName>
        <fullName evidence="4">Molecular chaperone</fullName>
    </recommendedName>
</protein>
<keyword evidence="1" id="KW-0732">Signal</keyword>